<dbReference type="AlphaFoldDB" id="A0A345YI69"/>
<evidence type="ECO:0000256" key="1">
    <source>
        <dbReference type="SAM" id="MobiDB-lite"/>
    </source>
</evidence>
<dbReference type="OrthoDB" id="7428521at2"/>
<feature type="region of interest" description="Disordered" evidence="1">
    <location>
        <begin position="1"/>
        <end position="87"/>
    </location>
</feature>
<evidence type="ECO:0000313" key="2">
    <source>
        <dbReference type="EMBL" id="AXK43621.1"/>
    </source>
</evidence>
<dbReference type="EMBL" id="CP031357">
    <property type="protein sequence ID" value="AXK43621.1"/>
    <property type="molecule type" value="Genomic_DNA"/>
</dbReference>
<feature type="compositionally biased region" description="Basic and acidic residues" evidence="1">
    <location>
        <begin position="75"/>
        <end position="87"/>
    </location>
</feature>
<keyword evidence="3" id="KW-1185">Reference proteome</keyword>
<evidence type="ECO:0000313" key="3">
    <source>
        <dbReference type="Proteomes" id="UP000254508"/>
    </source>
</evidence>
<dbReference type="Proteomes" id="UP000254508">
    <property type="component" value="Chromosome"/>
</dbReference>
<dbReference type="KEGG" id="err:DVR09_11925"/>
<reference evidence="3" key="1">
    <citation type="submission" date="2018-07" db="EMBL/GenBank/DDBJ databases">
        <title>Genome sequence of Erythrobacter strain YH-07, an antagonistic bacterium isolated from Yellow Sea.</title>
        <authorList>
            <person name="Tang T."/>
            <person name="Liu Q."/>
            <person name="Sun X."/>
        </authorList>
    </citation>
    <scope>NUCLEOTIDE SEQUENCE [LARGE SCALE GENOMIC DNA]</scope>
    <source>
        <strain evidence="3">YH-07</strain>
    </source>
</reference>
<dbReference type="SUPFAM" id="SSF50249">
    <property type="entry name" value="Nucleic acid-binding proteins"/>
    <property type="match status" value="1"/>
</dbReference>
<dbReference type="Gene3D" id="2.40.50.140">
    <property type="entry name" value="Nucleic acid-binding proteins"/>
    <property type="match status" value="1"/>
</dbReference>
<dbReference type="InterPro" id="IPR012340">
    <property type="entry name" value="NA-bd_OB-fold"/>
</dbReference>
<feature type="compositionally biased region" description="Basic and acidic residues" evidence="1">
    <location>
        <begin position="28"/>
        <end position="39"/>
    </location>
</feature>
<organism evidence="2 3">
    <name type="scientific">Erythrobacter aureus</name>
    <dbReference type="NCBI Taxonomy" id="2182384"/>
    <lineage>
        <taxon>Bacteria</taxon>
        <taxon>Pseudomonadati</taxon>
        <taxon>Pseudomonadota</taxon>
        <taxon>Alphaproteobacteria</taxon>
        <taxon>Sphingomonadales</taxon>
        <taxon>Erythrobacteraceae</taxon>
        <taxon>Erythrobacter/Porphyrobacter group</taxon>
        <taxon>Erythrobacter</taxon>
    </lineage>
</organism>
<accession>A0A345YI69</accession>
<sequence>MTHYGTIKSYDAGKGQGMITPEQGGDVLKFEKSDLKKESSAPQQGQRFGYETKQVGGGQPQAINLRQEEQGEGQGAKHRDQAKQQQS</sequence>
<name>A0A345YI69_9SPHN</name>
<gene>
    <name evidence="2" type="ORF">DVR09_11925</name>
</gene>
<proteinExistence type="predicted"/>
<protein>
    <submittedName>
        <fullName evidence="2">Cold-shock protein</fullName>
    </submittedName>
</protein>